<evidence type="ECO:0000256" key="2">
    <source>
        <dbReference type="ARBA" id="ARBA00023125"/>
    </source>
</evidence>
<dbReference type="Proteomes" id="UP001597459">
    <property type="component" value="Unassembled WGS sequence"/>
</dbReference>
<dbReference type="EMBL" id="JBHULX010000013">
    <property type="protein sequence ID" value="MFD2591058.1"/>
    <property type="molecule type" value="Genomic_DNA"/>
</dbReference>
<dbReference type="Gene3D" id="1.10.10.60">
    <property type="entry name" value="Homeodomain-like"/>
    <property type="match status" value="2"/>
</dbReference>
<dbReference type="SUPFAM" id="SSF46689">
    <property type="entry name" value="Homeodomain-like"/>
    <property type="match status" value="2"/>
</dbReference>
<proteinExistence type="predicted"/>
<dbReference type="PANTHER" id="PTHR43280:SF28">
    <property type="entry name" value="HTH-TYPE TRANSCRIPTIONAL ACTIVATOR RHAS"/>
    <property type="match status" value="1"/>
</dbReference>
<sequence>MIKLEEVTNTPAFSSQLENKMLYADHSRDISISYQTTYTLKYVIEGEKQYYYNQQRIKVSKNQYLLLNAGNKITTEAKKGTKGLSLFLAPRLIDEIYGYHTNTELPLQFLEVPQENNNSHIAFLLTRAAQLYREQPDVFKQEKEALFIRTSELIVQEQMALQRKFGKLKIVKHDTKKELYKLAIGAREYLHDHYKEQLSLERLSKDIGMSKYYLHRLFTEIYGKTPQSYLTAIRLEKARYQLQNSAAAVMEIAVDCGFDTVAYFSNTFKKHTGYTPSQFRKQN</sequence>
<keyword evidence="1" id="KW-0805">Transcription regulation</keyword>
<evidence type="ECO:0000313" key="5">
    <source>
        <dbReference type="EMBL" id="MFD2591058.1"/>
    </source>
</evidence>
<keyword evidence="3" id="KW-0804">Transcription</keyword>
<evidence type="ECO:0000256" key="3">
    <source>
        <dbReference type="ARBA" id="ARBA00023163"/>
    </source>
</evidence>
<keyword evidence="2" id="KW-0238">DNA-binding</keyword>
<dbReference type="PRINTS" id="PR00032">
    <property type="entry name" value="HTHARAC"/>
</dbReference>
<evidence type="ECO:0000256" key="1">
    <source>
        <dbReference type="ARBA" id="ARBA00023015"/>
    </source>
</evidence>
<dbReference type="Pfam" id="PF12833">
    <property type="entry name" value="HTH_18"/>
    <property type="match status" value="1"/>
</dbReference>
<dbReference type="PROSITE" id="PS01124">
    <property type="entry name" value="HTH_ARAC_FAMILY_2"/>
    <property type="match status" value="1"/>
</dbReference>
<dbReference type="InterPro" id="IPR009057">
    <property type="entry name" value="Homeodomain-like_sf"/>
</dbReference>
<name>A0ABW5N715_9FLAO</name>
<accession>A0ABW5N715</accession>
<dbReference type="InterPro" id="IPR018062">
    <property type="entry name" value="HTH_AraC-typ_CS"/>
</dbReference>
<keyword evidence="6" id="KW-1185">Reference proteome</keyword>
<evidence type="ECO:0000313" key="6">
    <source>
        <dbReference type="Proteomes" id="UP001597459"/>
    </source>
</evidence>
<dbReference type="SMART" id="SM00342">
    <property type="entry name" value="HTH_ARAC"/>
    <property type="match status" value="1"/>
</dbReference>
<evidence type="ECO:0000259" key="4">
    <source>
        <dbReference type="PROSITE" id="PS01124"/>
    </source>
</evidence>
<protein>
    <submittedName>
        <fullName evidence="5">Helix-turn-helix transcriptional regulator</fullName>
    </submittedName>
</protein>
<organism evidence="5 6">
    <name type="scientific">Aquimarina hainanensis</name>
    <dbReference type="NCBI Taxonomy" id="1578017"/>
    <lineage>
        <taxon>Bacteria</taxon>
        <taxon>Pseudomonadati</taxon>
        <taxon>Bacteroidota</taxon>
        <taxon>Flavobacteriia</taxon>
        <taxon>Flavobacteriales</taxon>
        <taxon>Flavobacteriaceae</taxon>
        <taxon>Aquimarina</taxon>
    </lineage>
</organism>
<dbReference type="PROSITE" id="PS00041">
    <property type="entry name" value="HTH_ARAC_FAMILY_1"/>
    <property type="match status" value="1"/>
</dbReference>
<dbReference type="PANTHER" id="PTHR43280">
    <property type="entry name" value="ARAC-FAMILY TRANSCRIPTIONAL REGULATOR"/>
    <property type="match status" value="1"/>
</dbReference>
<dbReference type="InterPro" id="IPR020449">
    <property type="entry name" value="Tscrpt_reg_AraC-type_HTH"/>
</dbReference>
<comment type="caution">
    <text evidence="5">The sequence shown here is derived from an EMBL/GenBank/DDBJ whole genome shotgun (WGS) entry which is preliminary data.</text>
</comment>
<reference evidence="6" key="1">
    <citation type="journal article" date="2019" name="Int. J. Syst. Evol. Microbiol.">
        <title>The Global Catalogue of Microorganisms (GCM) 10K type strain sequencing project: providing services to taxonomists for standard genome sequencing and annotation.</title>
        <authorList>
            <consortium name="The Broad Institute Genomics Platform"/>
            <consortium name="The Broad Institute Genome Sequencing Center for Infectious Disease"/>
            <person name="Wu L."/>
            <person name="Ma J."/>
        </authorList>
    </citation>
    <scope>NUCLEOTIDE SEQUENCE [LARGE SCALE GENOMIC DNA]</scope>
    <source>
        <strain evidence="6">KCTC 42423</strain>
    </source>
</reference>
<feature type="domain" description="HTH araC/xylS-type" evidence="4">
    <location>
        <begin position="184"/>
        <end position="282"/>
    </location>
</feature>
<dbReference type="InterPro" id="IPR018060">
    <property type="entry name" value="HTH_AraC"/>
</dbReference>
<gene>
    <name evidence="5" type="ORF">ACFSTE_09460</name>
</gene>